<accession>A0AA48HD60</accession>
<dbReference type="KEGG" id="msea:METESE_10410"/>
<keyword evidence="3" id="KW-1185">Reference proteome</keyword>
<sequence>MTAFGQAKSAPPRNLPERLLRRFSRAAYGLAILLLYLLAATALGAALAPALALVHAAFGLAARLPSVPAWLLRGFAAACGWFVFGMALLAVVAAYNRILPTRLRPYRGGYYALEALPWFLHNGLFYLVRFTFLPFVTLTPYGVWFLKAMGMRIGRHAFVNTEFISDPSLITIGDDAVIGGSVRIFAHYGGGGNLVIAPVKVGNRATLGLACCVMGDVVIGDDAVILPESVLLPGSRVGAGETWGGVPARPIPREEMEAIKRLIRGDVADPSATLGA</sequence>
<protein>
    <submittedName>
        <fullName evidence="2">Uncharacterized protein</fullName>
    </submittedName>
</protein>
<dbReference type="InterPro" id="IPR011004">
    <property type="entry name" value="Trimer_LpxA-like_sf"/>
</dbReference>
<dbReference type="AlphaFoldDB" id="A0AA48HD60"/>
<evidence type="ECO:0000313" key="3">
    <source>
        <dbReference type="Proteomes" id="UP001228113"/>
    </source>
</evidence>
<feature type="transmembrane region" description="Helical" evidence="1">
    <location>
        <begin position="70"/>
        <end position="95"/>
    </location>
</feature>
<dbReference type="EMBL" id="AP027081">
    <property type="protein sequence ID" value="BDU76083.1"/>
    <property type="molecule type" value="Genomic_DNA"/>
</dbReference>
<dbReference type="Gene3D" id="2.160.10.10">
    <property type="entry name" value="Hexapeptide repeat proteins"/>
    <property type="match status" value="1"/>
</dbReference>
<proteinExistence type="predicted"/>
<dbReference type="RefSeq" id="WP_243335626.1">
    <property type="nucleotide sequence ID" value="NZ_AP027081.1"/>
</dbReference>
<keyword evidence="1" id="KW-0812">Transmembrane</keyword>
<keyword evidence="1" id="KW-1133">Transmembrane helix</keyword>
<name>A0AA48HD60_9BACT</name>
<evidence type="ECO:0000256" key="1">
    <source>
        <dbReference type="SAM" id="Phobius"/>
    </source>
</evidence>
<feature type="transmembrane region" description="Helical" evidence="1">
    <location>
        <begin position="26"/>
        <end position="58"/>
    </location>
</feature>
<evidence type="ECO:0000313" key="2">
    <source>
        <dbReference type="EMBL" id="BDU76083.1"/>
    </source>
</evidence>
<organism evidence="2 3">
    <name type="scientific">Mesoterricola sediminis</name>
    <dbReference type="NCBI Taxonomy" id="2927980"/>
    <lineage>
        <taxon>Bacteria</taxon>
        <taxon>Pseudomonadati</taxon>
        <taxon>Acidobacteriota</taxon>
        <taxon>Holophagae</taxon>
        <taxon>Holophagales</taxon>
        <taxon>Holophagaceae</taxon>
        <taxon>Mesoterricola</taxon>
    </lineage>
</organism>
<gene>
    <name evidence="2" type="ORF">METESE_10410</name>
</gene>
<dbReference type="SUPFAM" id="SSF51161">
    <property type="entry name" value="Trimeric LpxA-like enzymes"/>
    <property type="match status" value="1"/>
</dbReference>
<feature type="transmembrane region" description="Helical" evidence="1">
    <location>
        <begin position="124"/>
        <end position="146"/>
    </location>
</feature>
<keyword evidence="1" id="KW-0472">Membrane</keyword>
<dbReference type="Proteomes" id="UP001228113">
    <property type="component" value="Chromosome"/>
</dbReference>
<reference evidence="2" key="1">
    <citation type="journal article" date="2023" name="Int. J. Syst. Evol. Microbiol.">
        <title>Mesoterricola silvestris gen. nov., sp. nov., Mesoterricola sediminis sp. nov., Geothrix oryzae sp. nov., Geothrix edaphica sp. nov., Geothrix rubra sp. nov., and Geothrix limicola sp. nov., six novel members of Acidobacteriota isolated from soils.</title>
        <authorList>
            <person name="Itoh H."/>
            <person name="Sugisawa Y."/>
            <person name="Mise K."/>
            <person name="Xu Z."/>
            <person name="Kuniyasu M."/>
            <person name="Ushijima N."/>
            <person name="Kawano K."/>
            <person name="Kobayashi E."/>
            <person name="Shiratori Y."/>
            <person name="Masuda Y."/>
            <person name="Senoo K."/>
        </authorList>
    </citation>
    <scope>NUCLEOTIDE SEQUENCE</scope>
    <source>
        <strain evidence="2">W786</strain>
    </source>
</reference>